<dbReference type="WBParaSite" id="nRc.2.0.1.t29842-RA">
    <property type="protein sequence ID" value="nRc.2.0.1.t29842-RA"/>
    <property type="gene ID" value="nRc.2.0.1.g29842"/>
</dbReference>
<evidence type="ECO:0000313" key="1">
    <source>
        <dbReference type="Proteomes" id="UP000887565"/>
    </source>
</evidence>
<dbReference type="Proteomes" id="UP000887565">
    <property type="component" value="Unplaced"/>
</dbReference>
<sequence>MMDTQCVVNKQLKDAEKNEIIYKHPGAVAIQWFEQWPAMAITLQANCKYNTFNVDADLAYMLTQNHYLQDTQKKSITLV</sequence>
<proteinExistence type="predicted"/>
<reference evidence="2" key="1">
    <citation type="submission" date="2022-11" db="UniProtKB">
        <authorList>
            <consortium name="WormBaseParasite"/>
        </authorList>
    </citation>
    <scope>IDENTIFICATION</scope>
</reference>
<dbReference type="AlphaFoldDB" id="A0A915JVR0"/>
<accession>A0A915JVR0</accession>
<protein>
    <submittedName>
        <fullName evidence="2">Uncharacterized protein</fullName>
    </submittedName>
</protein>
<evidence type="ECO:0000313" key="2">
    <source>
        <dbReference type="WBParaSite" id="nRc.2.0.1.t29842-RA"/>
    </source>
</evidence>
<name>A0A915JVR0_ROMCU</name>
<keyword evidence="1" id="KW-1185">Reference proteome</keyword>
<organism evidence="1 2">
    <name type="scientific">Romanomermis culicivorax</name>
    <name type="common">Nematode worm</name>
    <dbReference type="NCBI Taxonomy" id="13658"/>
    <lineage>
        <taxon>Eukaryota</taxon>
        <taxon>Metazoa</taxon>
        <taxon>Ecdysozoa</taxon>
        <taxon>Nematoda</taxon>
        <taxon>Enoplea</taxon>
        <taxon>Dorylaimia</taxon>
        <taxon>Mermithida</taxon>
        <taxon>Mermithoidea</taxon>
        <taxon>Mermithidae</taxon>
        <taxon>Romanomermis</taxon>
    </lineage>
</organism>